<dbReference type="HOGENOM" id="CLU_2585487_0_0_5"/>
<gene>
    <name evidence="2" type="ORF">Lokhon_00533</name>
</gene>
<comment type="caution">
    <text evidence="2">The sequence shown here is derived from an EMBL/GenBank/DDBJ whole genome shotgun (WGS) entry which is preliminary data.</text>
</comment>
<evidence type="ECO:0000259" key="1">
    <source>
        <dbReference type="Pfam" id="PF07940"/>
    </source>
</evidence>
<dbReference type="EMBL" id="APGJ01000003">
    <property type="protein sequence ID" value="EYD73008.1"/>
    <property type="molecule type" value="Genomic_DNA"/>
</dbReference>
<dbReference type="STRING" id="1122180.Lokhon_00533"/>
<dbReference type="Pfam" id="PF07940">
    <property type="entry name" value="Hepar_II_III_C"/>
    <property type="match status" value="1"/>
</dbReference>
<dbReference type="GO" id="GO:0016829">
    <property type="term" value="F:lyase activity"/>
    <property type="evidence" value="ECO:0007669"/>
    <property type="project" value="InterPro"/>
</dbReference>
<feature type="domain" description="Heparinase II/III-like C-terminal" evidence="1">
    <location>
        <begin position="3"/>
        <end position="58"/>
    </location>
</feature>
<proteinExistence type="predicted"/>
<dbReference type="Proteomes" id="UP000025047">
    <property type="component" value="Unassembled WGS sequence"/>
</dbReference>
<reference evidence="2 3" key="1">
    <citation type="submission" date="2013-03" db="EMBL/GenBank/DDBJ databases">
        <authorList>
            <person name="Fiebig A."/>
            <person name="Goeker M."/>
            <person name="Klenk H.-P.P."/>
        </authorList>
    </citation>
    <scope>NUCLEOTIDE SEQUENCE [LARGE SCALE GENOMIC DNA]</scope>
    <source>
        <strain evidence="2 3">DSM 17492</strain>
    </source>
</reference>
<protein>
    <submittedName>
        <fullName evidence="2">Putative Heparinase II/III</fullName>
    </submittedName>
</protein>
<dbReference type="PATRIC" id="fig|1122180.6.peg.536"/>
<accession>A0A017HFU1</accession>
<evidence type="ECO:0000313" key="3">
    <source>
        <dbReference type="Proteomes" id="UP000025047"/>
    </source>
</evidence>
<dbReference type="AlphaFoldDB" id="A0A017HFU1"/>
<dbReference type="InterPro" id="IPR012480">
    <property type="entry name" value="Hepar_II_III_C"/>
</dbReference>
<dbReference type="eggNOG" id="COG5360">
    <property type="taxonomic scope" value="Bacteria"/>
</dbReference>
<organism evidence="2 3">
    <name type="scientific">Limimaricola hongkongensis DSM 17492</name>
    <dbReference type="NCBI Taxonomy" id="1122180"/>
    <lineage>
        <taxon>Bacteria</taxon>
        <taxon>Pseudomonadati</taxon>
        <taxon>Pseudomonadota</taxon>
        <taxon>Alphaproteobacteria</taxon>
        <taxon>Rhodobacterales</taxon>
        <taxon>Paracoccaceae</taxon>
        <taxon>Limimaricola</taxon>
    </lineage>
</organism>
<sequence>MRLRLRSGEVWTLAHDGGARLSLAPSVYLEKSRPRPVPTQQVVLSGRAMAYATLVRWSLVSSGDAGTALRDLRNGEDDPA</sequence>
<name>A0A017HFU1_9RHOB</name>
<evidence type="ECO:0000313" key="2">
    <source>
        <dbReference type="EMBL" id="EYD73008.1"/>
    </source>
</evidence>
<keyword evidence="3" id="KW-1185">Reference proteome</keyword>